<evidence type="ECO:0000256" key="1">
    <source>
        <dbReference type="SAM" id="MobiDB-lite"/>
    </source>
</evidence>
<comment type="caution">
    <text evidence="3">The sequence shown here is derived from an EMBL/GenBank/DDBJ whole genome shotgun (WGS) entry which is preliminary data.</text>
</comment>
<keyword evidence="2" id="KW-0472">Membrane</keyword>
<name>A0A8H8BS34_9HELO</name>
<keyword evidence="4" id="KW-1185">Reference proteome</keyword>
<organism evidence="3 4">
    <name type="scientific">Cadophora malorum</name>
    <dbReference type="NCBI Taxonomy" id="108018"/>
    <lineage>
        <taxon>Eukaryota</taxon>
        <taxon>Fungi</taxon>
        <taxon>Dikarya</taxon>
        <taxon>Ascomycota</taxon>
        <taxon>Pezizomycotina</taxon>
        <taxon>Leotiomycetes</taxon>
        <taxon>Helotiales</taxon>
        <taxon>Ploettnerulaceae</taxon>
        <taxon>Cadophora</taxon>
    </lineage>
</organism>
<feature type="compositionally biased region" description="Basic and acidic residues" evidence="1">
    <location>
        <begin position="23"/>
        <end position="38"/>
    </location>
</feature>
<feature type="region of interest" description="Disordered" evidence="1">
    <location>
        <begin position="1"/>
        <end position="42"/>
    </location>
</feature>
<keyword evidence="2" id="KW-0812">Transmembrane</keyword>
<feature type="region of interest" description="Disordered" evidence="1">
    <location>
        <begin position="202"/>
        <end position="250"/>
    </location>
</feature>
<reference evidence="3" key="1">
    <citation type="submission" date="2021-02" db="EMBL/GenBank/DDBJ databases">
        <title>Genome sequence Cadophora malorum strain M34.</title>
        <authorList>
            <person name="Stefanovic E."/>
            <person name="Vu D."/>
            <person name="Scully C."/>
            <person name="Dijksterhuis J."/>
            <person name="Roader J."/>
            <person name="Houbraken J."/>
        </authorList>
    </citation>
    <scope>NUCLEOTIDE SEQUENCE</scope>
    <source>
        <strain evidence="3">M34</strain>
    </source>
</reference>
<dbReference type="EMBL" id="JAFJYH010000050">
    <property type="protein sequence ID" value="KAG4422332.1"/>
    <property type="molecule type" value="Genomic_DNA"/>
</dbReference>
<gene>
    <name evidence="3" type="ORF">IFR04_004484</name>
</gene>
<feature type="transmembrane region" description="Helical" evidence="2">
    <location>
        <begin position="164"/>
        <end position="185"/>
    </location>
</feature>
<dbReference type="OrthoDB" id="3524076at2759"/>
<evidence type="ECO:0000313" key="4">
    <source>
        <dbReference type="Proteomes" id="UP000664132"/>
    </source>
</evidence>
<sequence length="250" mass="27725">MAGNTHYHRLPEDNRPSLESTGEDERLLNPNDDNHDDNPTSPKQKKFKYCFHPTLIFRFVAFVLYLSAAITFIVSGRSHTIPASVFAFIAVGRQVMVLLHHMLTRFIRIRIRIELRESGSSITTKPKRKVPMWLLPGFFQAAIDVVLALVVLFTSIPIPHHETWYYGATLGAKIVAFIAVALHILSAADLGQPSRLTVSGKLTFDKNGDDENEDGNPPRLPIYRDVEATGAGEVGVQSRKTGADSPPGII</sequence>
<feature type="transmembrane region" description="Helical" evidence="2">
    <location>
        <begin position="133"/>
        <end position="158"/>
    </location>
</feature>
<feature type="transmembrane region" description="Helical" evidence="2">
    <location>
        <begin position="81"/>
        <end position="103"/>
    </location>
</feature>
<feature type="transmembrane region" description="Helical" evidence="2">
    <location>
        <begin position="55"/>
        <end position="75"/>
    </location>
</feature>
<evidence type="ECO:0000256" key="2">
    <source>
        <dbReference type="SAM" id="Phobius"/>
    </source>
</evidence>
<protein>
    <submittedName>
        <fullName evidence="3">Uncharacterized protein</fullName>
    </submittedName>
</protein>
<dbReference type="Proteomes" id="UP000664132">
    <property type="component" value="Unassembled WGS sequence"/>
</dbReference>
<keyword evidence="2" id="KW-1133">Transmembrane helix</keyword>
<proteinExistence type="predicted"/>
<dbReference type="AlphaFoldDB" id="A0A8H8BS34"/>
<accession>A0A8H8BS34</accession>
<evidence type="ECO:0000313" key="3">
    <source>
        <dbReference type="EMBL" id="KAG4422332.1"/>
    </source>
</evidence>